<name>E9HF98_DAPPU</name>
<dbReference type="OrthoDB" id="416119at2759"/>
<accession>E9HF98</accession>
<dbReference type="PhylomeDB" id="E9HF98"/>
<dbReference type="AlphaFoldDB" id="E9HF98"/>
<protein>
    <submittedName>
        <fullName evidence="2">Uncharacterized protein</fullName>
    </submittedName>
</protein>
<dbReference type="KEGG" id="dpx:DAPPUDRAFT_258381"/>
<dbReference type="HOGENOM" id="CLU_185519_0_0_1"/>
<evidence type="ECO:0000313" key="3">
    <source>
        <dbReference type="Proteomes" id="UP000000305"/>
    </source>
</evidence>
<evidence type="ECO:0000313" key="2">
    <source>
        <dbReference type="EMBL" id="EFX69572.1"/>
    </source>
</evidence>
<proteinExistence type="predicted"/>
<reference evidence="2 3" key="1">
    <citation type="journal article" date="2011" name="Science">
        <title>The ecoresponsive genome of Daphnia pulex.</title>
        <authorList>
            <person name="Colbourne J.K."/>
            <person name="Pfrender M.E."/>
            <person name="Gilbert D."/>
            <person name="Thomas W.K."/>
            <person name="Tucker A."/>
            <person name="Oakley T.H."/>
            <person name="Tokishita S."/>
            <person name="Aerts A."/>
            <person name="Arnold G.J."/>
            <person name="Basu M.K."/>
            <person name="Bauer D.J."/>
            <person name="Caceres C.E."/>
            <person name="Carmel L."/>
            <person name="Casola C."/>
            <person name="Choi J.H."/>
            <person name="Detter J.C."/>
            <person name="Dong Q."/>
            <person name="Dusheyko S."/>
            <person name="Eads B.D."/>
            <person name="Frohlich T."/>
            <person name="Geiler-Samerotte K.A."/>
            <person name="Gerlach D."/>
            <person name="Hatcher P."/>
            <person name="Jogdeo S."/>
            <person name="Krijgsveld J."/>
            <person name="Kriventseva E.V."/>
            <person name="Kultz D."/>
            <person name="Laforsch C."/>
            <person name="Lindquist E."/>
            <person name="Lopez J."/>
            <person name="Manak J.R."/>
            <person name="Muller J."/>
            <person name="Pangilinan J."/>
            <person name="Patwardhan R.P."/>
            <person name="Pitluck S."/>
            <person name="Pritham E.J."/>
            <person name="Rechtsteiner A."/>
            <person name="Rho M."/>
            <person name="Rogozin I.B."/>
            <person name="Sakarya O."/>
            <person name="Salamov A."/>
            <person name="Schaack S."/>
            <person name="Shapiro H."/>
            <person name="Shiga Y."/>
            <person name="Skalitzky C."/>
            <person name="Smith Z."/>
            <person name="Souvorov A."/>
            <person name="Sung W."/>
            <person name="Tang Z."/>
            <person name="Tsuchiya D."/>
            <person name="Tu H."/>
            <person name="Vos H."/>
            <person name="Wang M."/>
            <person name="Wolf Y.I."/>
            <person name="Yamagata H."/>
            <person name="Yamada T."/>
            <person name="Ye Y."/>
            <person name="Shaw J.R."/>
            <person name="Andrews J."/>
            <person name="Crease T.J."/>
            <person name="Tang H."/>
            <person name="Lucas S.M."/>
            <person name="Robertson H.M."/>
            <person name="Bork P."/>
            <person name="Koonin E.V."/>
            <person name="Zdobnov E.M."/>
            <person name="Grigoriev I.V."/>
            <person name="Lynch M."/>
            <person name="Boore J.L."/>
        </authorList>
    </citation>
    <scope>NUCLEOTIDE SEQUENCE [LARGE SCALE GENOMIC DNA]</scope>
</reference>
<feature type="region of interest" description="Disordered" evidence="1">
    <location>
        <begin position="1"/>
        <end position="60"/>
    </location>
</feature>
<gene>
    <name evidence="2" type="ORF">DAPPUDRAFT_258381</name>
</gene>
<sequence>MYAADVVSVSNPDEDISFSDGSIQPGQRPLDSQETSHVSETQESLGLPLGTPSTSIEDKTLKAMEAVRRKKAHD</sequence>
<dbReference type="EMBL" id="GL732634">
    <property type="protein sequence ID" value="EFX69572.1"/>
    <property type="molecule type" value="Genomic_DNA"/>
</dbReference>
<keyword evidence="3" id="KW-1185">Reference proteome</keyword>
<dbReference type="InParanoid" id="E9HF98"/>
<dbReference type="Proteomes" id="UP000000305">
    <property type="component" value="Unassembled WGS sequence"/>
</dbReference>
<feature type="compositionally biased region" description="Polar residues" evidence="1">
    <location>
        <begin position="19"/>
        <end position="44"/>
    </location>
</feature>
<evidence type="ECO:0000256" key="1">
    <source>
        <dbReference type="SAM" id="MobiDB-lite"/>
    </source>
</evidence>
<organism evidence="2 3">
    <name type="scientific">Daphnia pulex</name>
    <name type="common">Water flea</name>
    <dbReference type="NCBI Taxonomy" id="6669"/>
    <lineage>
        <taxon>Eukaryota</taxon>
        <taxon>Metazoa</taxon>
        <taxon>Ecdysozoa</taxon>
        <taxon>Arthropoda</taxon>
        <taxon>Crustacea</taxon>
        <taxon>Branchiopoda</taxon>
        <taxon>Diplostraca</taxon>
        <taxon>Cladocera</taxon>
        <taxon>Anomopoda</taxon>
        <taxon>Daphniidae</taxon>
        <taxon>Daphnia</taxon>
    </lineage>
</organism>